<dbReference type="InterPro" id="IPR010559">
    <property type="entry name" value="Sig_transdc_His_kin_internal"/>
</dbReference>
<dbReference type="Proteomes" id="UP000270856">
    <property type="component" value="Unassembled WGS sequence"/>
</dbReference>
<evidence type="ECO:0000313" key="3">
    <source>
        <dbReference type="EMBL" id="RPD98512.1"/>
    </source>
</evidence>
<keyword evidence="1" id="KW-0812">Transmembrane</keyword>
<evidence type="ECO:0000256" key="1">
    <source>
        <dbReference type="SAM" id="Phobius"/>
    </source>
</evidence>
<feature type="domain" description="Signal transduction histidine kinase internal region" evidence="2">
    <location>
        <begin position="428"/>
        <end position="506"/>
    </location>
</feature>
<dbReference type="EMBL" id="RPFJ01000006">
    <property type="protein sequence ID" value="RPD98512.1"/>
    <property type="molecule type" value="Genomic_DNA"/>
</dbReference>
<protein>
    <recommendedName>
        <fullName evidence="2">Signal transduction histidine kinase internal region domain-containing protein</fullName>
    </recommendedName>
</protein>
<dbReference type="InterPro" id="IPR015943">
    <property type="entry name" value="WD40/YVTN_repeat-like_dom_sf"/>
</dbReference>
<evidence type="ECO:0000259" key="2">
    <source>
        <dbReference type="Pfam" id="PF06580"/>
    </source>
</evidence>
<keyword evidence="1" id="KW-0472">Membrane</keyword>
<comment type="caution">
    <text evidence="3">The sequence shown here is derived from an EMBL/GenBank/DDBJ whole genome shotgun (WGS) entry which is preliminary data.</text>
</comment>
<reference evidence="3 4" key="1">
    <citation type="submission" date="2018-11" db="EMBL/GenBank/DDBJ databases">
        <title>Aureibaculum marinum gen. nov., sp. nov., a member of the family Flavobacteriaceae isolated from the Bohai Sea.</title>
        <authorList>
            <person name="Ji X."/>
        </authorList>
    </citation>
    <scope>NUCLEOTIDE SEQUENCE [LARGE SCALE GENOMIC DNA]</scope>
    <source>
        <strain evidence="3 4">BH-SD17</strain>
    </source>
</reference>
<name>A0A3N4NQ74_9FLAO</name>
<accession>A0A3N4NQ74</accession>
<dbReference type="PANTHER" id="PTHR34220">
    <property type="entry name" value="SENSOR HISTIDINE KINASE YPDA"/>
    <property type="match status" value="1"/>
</dbReference>
<keyword evidence="4" id="KW-1185">Reference proteome</keyword>
<organism evidence="3 4">
    <name type="scientific">Aureibaculum marinum</name>
    <dbReference type="NCBI Taxonomy" id="2487930"/>
    <lineage>
        <taxon>Bacteria</taxon>
        <taxon>Pseudomonadati</taxon>
        <taxon>Bacteroidota</taxon>
        <taxon>Flavobacteriia</taxon>
        <taxon>Flavobacteriales</taxon>
        <taxon>Flavobacteriaceae</taxon>
        <taxon>Aureibaculum</taxon>
    </lineage>
</organism>
<dbReference type="Gene3D" id="3.30.565.10">
    <property type="entry name" value="Histidine kinase-like ATPase, C-terminal domain"/>
    <property type="match status" value="1"/>
</dbReference>
<dbReference type="InterPro" id="IPR050640">
    <property type="entry name" value="Bact_2-comp_sensor_kinase"/>
</dbReference>
<dbReference type="InterPro" id="IPR036890">
    <property type="entry name" value="HATPase_C_sf"/>
</dbReference>
<dbReference type="PANTHER" id="PTHR34220:SF7">
    <property type="entry name" value="SENSOR HISTIDINE KINASE YPDA"/>
    <property type="match status" value="1"/>
</dbReference>
<dbReference type="SUPFAM" id="SSF63829">
    <property type="entry name" value="Calcium-dependent phosphotriesterase"/>
    <property type="match status" value="1"/>
</dbReference>
<dbReference type="RefSeq" id="WP_123896828.1">
    <property type="nucleotide sequence ID" value="NZ_RPFJ01000006.1"/>
</dbReference>
<dbReference type="AlphaFoldDB" id="A0A3N4NQ74"/>
<proteinExistence type="predicted"/>
<dbReference type="Pfam" id="PF06580">
    <property type="entry name" value="His_kinase"/>
    <property type="match status" value="1"/>
</dbReference>
<sequence>MSTGDQSGICFLKDDEENIIWYGGRKGLYKINLNTLTSTKIFLEEPLFHANWRNFIIQLEHEKDTLYVGTANGIYLLDKHSNKLLAKYLTNGYDFGHRESSNAVQSIYPTIEIDAFWVVMYSGLYRITKKEGIIEKFTLDEAPYILPHNFFKGHLFGDNNLLLPSWGLGLVKFNLDTKKFTHFVTQPNKKWLREDNIMRSVISLNDSISLTNVAIYGNSLFNRNTNMYNWLETPKSMKEGVYLNVDRSGYIWSSKRGRIFRTISPVIETALPVKHIIDVSSFRVNDELKSRPNLEGYSLINLEEAERNIHLEFSISRPYVLDSINYQYRIDSNDWITVTTPNHLKIYGLSSGKHQISIRALNHKNDTLAERNLAFIINLPFYKSPIFIGACFFSLLGTMYLLGRFKNNQKIKAERIKSNYELKVSKLESEALRSQINPHFIFNTLNSIKFYTLKKSKEETMDFISKFSILIRQILENSRQNLIPIEAELETIRSYLEIEKLRFDKSFDFTIVIANNVNLSFSIPPMIIQPFVENAIWHGLMHKNGERNLSVRFTQINATIICEVEDNGIGRIAAQEISKRKPHKSSLGMEITTERLTQLEMVYNIKCTFDVIDLYSHNNKAKGTKAIIRFKNLN</sequence>
<dbReference type="SUPFAM" id="SSF55874">
    <property type="entry name" value="ATPase domain of HSP90 chaperone/DNA topoisomerase II/histidine kinase"/>
    <property type="match status" value="1"/>
</dbReference>
<dbReference type="GO" id="GO:0016020">
    <property type="term" value="C:membrane"/>
    <property type="evidence" value="ECO:0007669"/>
    <property type="project" value="InterPro"/>
</dbReference>
<dbReference type="Gene3D" id="2.130.10.10">
    <property type="entry name" value="YVTN repeat-like/Quinoprotein amine dehydrogenase"/>
    <property type="match status" value="2"/>
</dbReference>
<evidence type="ECO:0000313" key="4">
    <source>
        <dbReference type="Proteomes" id="UP000270856"/>
    </source>
</evidence>
<dbReference type="Gene3D" id="2.60.40.10">
    <property type="entry name" value="Immunoglobulins"/>
    <property type="match status" value="1"/>
</dbReference>
<dbReference type="OrthoDB" id="9809670at2"/>
<feature type="transmembrane region" description="Helical" evidence="1">
    <location>
        <begin position="381"/>
        <end position="402"/>
    </location>
</feature>
<dbReference type="InterPro" id="IPR013783">
    <property type="entry name" value="Ig-like_fold"/>
</dbReference>
<dbReference type="GO" id="GO:0000155">
    <property type="term" value="F:phosphorelay sensor kinase activity"/>
    <property type="evidence" value="ECO:0007669"/>
    <property type="project" value="InterPro"/>
</dbReference>
<gene>
    <name evidence="3" type="ORF">EGM88_04740</name>
</gene>
<keyword evidence="1" id="KW-1133">Transmembrane helix</keyword>